<dbReference type="RefSeq" id="WP_209646362.1">
    <property type="nucleotide sequence ID" value="NZ_JAGINW010000001.1"/>
</dbReference>
<accession>A0ABS4U084</accession>
<evidence type="ECO:0000256" key="1">
    <source>
        <dbReference type="SAM" id="Phobius"/>
    </source>
</evidence>
<proteinExistence type="predicted"/>
<protein>
    <submittedName>
        <fullName evidence="2">Uncharacterized protein</fullName>
    </submittedName>
</protein>
<evidence type="ECO:0000313" key="2">
    <source>
        <dbReference type="EMBL" id="MBP2329634.1"/>
    </source>
</evidence>
<organism evidence="2 3">
    <name type="scientific">Kibdelosporangium banguiense</name>
    <dbReference type="NCBI Taxonomy" id="1365924"/>
    <lineage>
        <taxon>Bacteria</taxon>
        <taxon>Bacillati</taxon>
        <taxon>Actinomycetota</taxon>
        <taxon>Actinomycetes</taxon>
        <taxon>Pseudonocardiales</taxon>
        <taxon>Pseudonocardiaceae</taxon>
        <taxon>Kibdelosporangium</taxon>
    </lineage>
</organism>
<sequence>MDGSLRPPLPIRIAFWLNSTIVALSVLVWIELLFAWIAVLWSIRESRFFGTPERPRVYIGFQFFGKPVDKRQYLEAGLLPDGFVEWTSLLTVRISVLFLGLVALGVLVLVKMRAGRNWARVVLVVLTAFGAIGSVVILLAASSGWVTLAGPAQWLLTVFALIVCLSTAVLLWLPVSAAFFQTAQRCRD</sequence>
<keyword evidence="1" id="KW-0812">Transmembrane</keyword>
<feature type="transmembrane region" description="Helical" evidence="1">
    <location>
        <begin position="122"/>
        <end position="148"/>
    </location>
</feature>
<reference evidence="2 3" key="1">
    <citation type="submission" date="2021-03" db="EMBL/GenBank/DDBJ databases">
        <title>Sequencing the genomes of 1000 actinobacteria strains.</title>
        <authorList>
            <person name="Klenk H.-P."/>
        </authorList>
    </citation>
    <scope>NUCLEOTIDE SEQUENCE [LARGE SCALE GENOMIC DNA]</scope>
    <source>
        <strain evidence="2 3">DSM 46670</strain>
    </source>
</reference>
<feature type="transmembrane region" description="Helical" evidence="1">
    <location>
        <begin position="21"/>
        <end position="43"/>
    </location>
</feature>
<gene>
    <name evidence="2" type="ORF">JOF56_010019</name>
</gene>
<keyword evidence="1" id="KW-0472">Membrane</keyword>
<keyword evidence="3" id="KW-1185">Reference proteome</keyword>
<dbReference type="Proteomes" id="UP001519332">
    <property type="component" value="Unassembled WGS sequence"/>
</dbReference>
<keyword evidence="1" id="KW-1133">Transmembrane helix</keyword>
<feature type="transmembrane region" description="Helical" evidence="1">
    <location>
        <begin position="154"/>
        <end position="180"/>
    </location>
</feature>
<dbReference type="EMBL" id="JAGINW010000001">
    <property type="protein sequence ID" value="MBP2329634.1"/>
    <property type="molecule type" value="Genomic_DNA"/>
</dbReference>
<evidence type="ECO:0000313" key="3">
    <source>
        <dbReference type="Proteomes" id="UP001519332"/>
    </source>
</evidence>
<feature type="transmembrane region" description="Helical" evidence="1">
    <location>
        <begin position="90"/>
        <end position="110"/>
    </location>
</feature>
<name>A0ABS4U084_9PSEU</name>
<comment type="caution">
    <text evidence="2">The sequence shown here is derived from an EMBL/GenBank/DDBJ whole genome shotgun (WGS) entry which is preliminary data.</text>
</comment>